<accession>A0ABD2MHW7</accession>
<evidence type="ECO:0000313" key="2">
    <source>
        <dbReference type="Proteomes" id="UP001516400"/>
    </source>
</evidence>
<dbReference type="PANTHER" id="PTHR45913">
    <property type="entry name" value="EPM2A-INTERACTING PROTEIN 1"/>
    <property type="match status" value="1"/>
</dbReference>
<dbReference type="PANTHER" id="PTHR45913:SF21">
    <property type="entry name" value="DUF4371 DOMAIN-CONTAINING PROTEIN"/>
    <property type="match status" value="1"/>
</dbReference>
<proteinExistence type="predicted"/>
<protein>
    <submittedName>
        <fullName evidence="1">Uncharacterized protein</fullName>
    </submittedName>
</protein>
<organism evidence="1 2">
    <name type="scientific">Cryptolaemus montrouzieri</name>
    <dbReference type="NCBI Taxonomy" id="559131"/>
    <lineage>
        <taxon>Eukaryota</taxon>
        <taxon>Metazoa</taxon>
        <taxon>Ecdysozoa</taxon>
        <taxon>Arthropoda</taxon>
        <taxon>Hexapoda</taxon>
        <taxon>Insecta</taxon>
        <taxon>Pterygota</taxon>
        <taxon>Neoptera</taxon>
        <taxon>Endopterygota</taxon>
        <taxon>Coleoptera</taxon>
        <taxon>Polyphaga</taxon>
        <taxon>Cucujiformia</taxon>
        <taxon>Coccinelloidea</taxon>
        <taxon>Coccinellidae</taxon>
        <taxon>Scymninae</taxon>
        <taxon>Scymnini</taxon>
        <taxon>Cryptolaemus</taxon>
    </lineage>
</organism>
<name>A0ABD2MHW7_9CUCU</name>
<comment type="caution">
    <text evidence="1">The sequence shown here is derived from an EMBL/GenBank/DDBJ whole genome shotgun (WGS) entry which is preliminary data.</text>
</comment>
<dbReference type="AlphaFoldDB" id="A0ABD2MHW7"/>
<dbReference type="EMBL" id="JABFTP020000001">
    <property type="protein sequence ID" value="KAL3265955.1"/>
    <property type="molecule type" value="Genomic_DNA"/>
</dbReference>
<keyword evidence="2" id="KW-1185">Reference proteome</keyword>
<sequence>MTNTAQLCIFIRMVFNDMLAKEEFLTIIPLKRMTRGEDIYDVFFIFSKNYKLPIYKLVCITTHGAPAMTGNKIGFVALCRANEYFPSCFHSIALYSNKICV</sequence>
<reference evidence="1 2" key="1">
    <citation type="journal article" date="2021" name="BMC Biol.">
        <title>Horizontally acquired antibacterial genes associated with adaptive radiation of ladybird beetles.</title>
        <authorList>
            <person name="Li H.S."/>
            <person name="Tang X.F."/>
            <person name="Huang Y.H."/>
            <person name="Xu Z.Y."/>
            <person name="Chen M.L."/>
            <person name="Du X.Y."/>
            <person name="Qiu B.Y."/>
            <person name="Chen P.T."/>
            <person name="Zhang W."/>
            <person name="Slipinski A."/>
            <person name="Escalona H.E."/>
            <person name="Waterhouse R.M."/>
            <person name="Zwick A."/>
            <person name="Pang H."/>
        </authorList>
    </citation>
    <scope>NUCLEOTIDE SEQUENCE [LARGE SCALE GENOMIC DNA]</scope>
    <source>
        <strain evidence="1">SYSU2018</strain>
    </source>
</reference>
<gene>
    <name evidence="1" type="ORF">HHI36_010143</name>
</gene>
<dbReference type="Proteomes" id="UP001516400">
    <property type="component" value="Unassembled WGS sequence"/>
</dbReference>
<evidence type="ECO:0000313" key="1">
    <source>
        <dbReference type="EMBL" id="KAL3265955.1"/>
    </source>
</evidence>